<feature type="region of interest" description="Disordered" evidence="1">
    <location>
        <begin position="98"/>
        <end position="134"/>
    </location>
</feature>
<feature type="compositionally biased region" description="Acidic residues" evidence="1">
    <location>
        <begin position="98"/>
        <end position="113"/>
    </location>
</feature>
<gene>
    <name evidence="2" type="ORF">Tci_020497</name>
</gene>
<feature type="compositionally biased region" description="Acidic residues" evidence="1">
    <location>
        <begin position="122"/>
        <end position="133"/>
    </location>
</feature>
<organism evidence="2">
    <name type="scientific">Tanacetum cinerariifolium</name>
    <name type="common">Dalmatian daisy</name>
    <name type="synonym">Chrysanthemum cinerariifolium</name>
    <dbReference type="NCBI Taxonomy" id="118510"/>
    <lineage>
        <taxon>Eukaryota</taxon>
        <taxon>Viridiplantae</taxon>
        <taxon>Streptophyta</taxon>
        <taxon>Embryophyta</taxon>
        <taxon>Tracheophyta</taxon>
        <taxon>Spermatophyta</taxon>
        <taxon>Magnoliopsida</taxon>
        <taxon>eudicotyledons</taxon>
        <taxon>Gunneridae</taxon>
        <taxon>Pentapetalae</taxon>
        <taxon>asterids</taxon>
        <taxon>campanulids</taxon>
        <taxon>Asterales</taxon>
        <taxon>Asteraceae</taxon>
        <taxon>Asteroideae</taxon>
        <taxon>Anthemideae</taxon>
        <taxon>Anthemidinae</taxon>
        <taxon>Tanacetum</taxon>
    </lineage>
</organism>
<sequence>MLRRHDMVRNFGVLARKRQNHNKSGVFVSRAGMTSRDDRAKTPHENARHCTVSYSSVRQYVVNKFALDNSGVIRLTYRPPSGDQVYDINDDEELIHEVDNNEEEDIEDDEDNEDKFGYNPDIDGDDEEEEDDVDTNRVYKPKHIMKDMVVRFGVNISYMQAYRGLHKRFEMLRGNPVESFEKLPYYCHNLEKVNPGIVAHIKVDNEGRFEMLFISIGVADARPNAYDKLKAAEYSKWSRAHCVADIYNYLTSNSVESVNSLPSKARKLPVTIMVNLADFPFCPGSFCWTTTYNSLRNAAWNHIPENLLSNHSKSSTPSKPSKLENIKKKVLGPVKGKDVGETSKKEGKPQYSFCGFIWGFKTWTLEVLPRSNQWWTKQPHVVPKGISWSNGLKFRRNDWGVFFGVYDHDFQQHQLSIIETPLEKQVQFWISSKRFFEENKPTDVLTKKPNKKRIHTVMPPRAPVPRVPSPRESMKLYEHFPDWMERAKEFESILKQNAEVGCVSGYAGY</sequence>
<reference evidence="2" key="1">
    <citation type="journal article" date="2019" name="Sci. Rep.">
        <title>Draft genome of Tanacetum cinerariifolium, the natural source of mosquito coil.</title>
        <authorList>
            <person name="Yamashiro T."/>
            <person name="Shiraishi A."/>
            <person name="Satake H."/>
            <person name="Nakayama K."/>
        </authorList>
    </citation>
    <scope>NUCLEOTIDE SEQUENCE</scope>
</reference>
<dbReference type="AlphaFoldDB" id="A0A6L2KHU8"/>
<protein>
    <submittedName>
        <fullName evidence="2">Uncharacterized protein</fullName>
    </submittedName>
</protein>
<dbReference type="EMBL" id="BKCJ010002432">
    <property type="protein sequence ID" value="GEU48519.1"/>
    <property type="molecule type" value="Genomic_DNA"/>
</dbReference>
<name>A0A6L2KHU8_TANCI</name>
<dbReference type="PANTHER" id="PTHR31973">
    <property type="entry name" value="POLYPROTEIN, PUTATIVE-RELATED"/>
    <property type="match status" value="1"/>
</dbReference>
<evidence type="ECO:0000313" key="2">
    <source>
        <dbReference type="EMBL" id="GEU48519.1"/>
    </source>
</evidence>
<evidence type="ECO:0000256" key="1">
    <source>
        <dbReference type="SAM" id="MobiDB-lite"/>
    </source>
</evidence>
<comment type="caution">
    <text evidence="2">The sequence shown here is derived from an EMBL/GenBank/DDBJ whole genome shotgun (WGS) entry which is preliminary data.</text>
</comment>
<dbReference type="PANTHER" id="PTHR31973:SF185">
    <property type="entry name" value="TRANSPOSASE, MUDR, PLANT, MULE TRANSPOSASE DOMAIN-CONTAINING PROTEIN"/>
    <property type="match status" value="1"/>
</dbReference>
<proteinExistence type="predicted"/>
<accession>A0A6L2KHU8</accession>